<protein>
    <submittedName>
        <fullName evidence="1">Uncharacterized protein</fullName>
    </submittedName>
</protein>
<reference evidence="1 2" key="1">
    <citation type="journal article" date="2021" name="Sci. Rep.">
        <title>The genome of the diatom Chaetoceros tenuissimus carries an ancient integrated fragment of an extant virus.</title>
        <authorList>
            <person name="Hongo Y."/>
            <person name="Kimura K."/>
            <person name="Takaki Y."/>
            <person name="Yoshida Y."/>
            <person name="Baba S."/>
            <person name="Kobayashi G."/>
            <person name="Nagasaki K."/>
            <person name="Hano T."/>
            <person name="Tomaru Y."/>
        </authorList>
    </citation>
    <scope>NUCLEOTIDE SEQUENCE [LARGE SCALE GENOMIC DNA]</scope>
    <source>
        <strain evidence="1 2">NIES-3715</strain>
    </source>
</reference>
<dbReference type="Proteomes" id="UP001054902">
    <property type="component" value="Unassembled WGS sequence"/>
</dbReference>
<dbReference type="AlphaFoldDB" id="A0AAD3D5Q5"/>
<comment type="caution">
    <text evidence="1">The sequence shown here is derived from an EMBL/GenBank/DDBJ whole genome shotgun (WGS) entry which is preliminary data.</text>
</comment>
<gene>
    <name evidence="1" type="ORF">CTEN210_13731</name>
</gene>
<evidence type="ECO:0000313" key="1">
    <source>
        <dbReference type="EMBL" id="GFH57255.1"/>
    </source>
</evidence>
<dbReference type="EMBL" id="BLLK01000057">
    <property type="protein sequence ID" value="GFH57255.1"/>
    <property type="molecule type" value="Genomic_DNA"/>
</dbReference>
<organism evidence="1 2">
    <name type="scientific">Chaetoceros tenuissimus</name>
    <dbReference type="NCBI Taxonomy" id="426638"/>
    <lineage>
        <taxon>Eukaryota</taxon>
        <taxon>Sar</taxon>
        <taxon>Stramenopiles</taxon>
        <taxon>Ochrophyta</taxon>
        <taxon>Bacillariophyta</taxon>
        <taxon>Coscinodiscophyceae</taxon>
        <taxon>Chaetocerotophycidae</taxon>
        <taxon>Chaetocerotales</taxon>
        <taxon>Chaetocerotaceae</taxon>
        <taxon>Chaetoceros</taxon>
    </lineage>
</organism>
<sequence>MGFNRHMPRAVVFGPMQYGGIAMIDIETEQLASHLESLVKDLRTNTLQAEDRIIVIAAYQRFMGCGKYFLENDPKHWPYKPKQCKTTYIWNMIWKHGISIRSSQLWKPVSKYSNDEAIMDGIVRTALDRRGTPQHLSDICIANANTVRIYLQVHFLSDMVTDGKIDTELFNVERRAITSEVYPYQDKPSTKAIND</sequence>
<keyword evidence="2" id="KW-1185">Reference proteome</keyword>
<proteinExistence type="predicted"/>
<name>A0AAD3D5Q5_9STRA</name>
<accession>A0AAD3D5Q5</accession>
<evidence type="ECO:0000313" key="2">
    <source>
        <dbReference type="Proteomes" id="UP001054902"/>
    </source>
</evidence>